<dbReference type="Proteomes" id="UP000521199">
    <property type="component" value="Unassembled WGS sequence"/>
</dbReference>
<dbReference type="EMBL" id="JACHHP010000002">
    <property type="protein sequence ID" value="MBB5207783.1"/>
    <property type="molecule type" value="Genomic_DNA"/>
</dbReference>
<evidence type="ECO:0000256" key="1">
    <source>
        <dbReference type="SAM" id="MobiDB-lite"/>
    </source>
</evidence>
<feature type="transmembrane region" description="Helical" evidence="2">
    <location>
        <begin position="1210"/>
        <end position="1231"/>
    </location>
</feature>
<feature type="region of interest" description="Disordered" evidence="1">
    <location>
        <begin position="1392"/>
        <end position="1414"/>
    </location>
</feature>
<name>A0A7W8D7P1_9GAMM</name>
<feature type="transmembrane region" description="Helical" evidence="2">
    <location>
        <begin position="528"/>
        <end position="546"/>
    </location>
</feature>
<feature type="transmembrane region" description="Helical" evidence="2">
    <location>
        <begin position="1289"/>
        <end position="1311"/>
    </location>
</feature>
<feature type="transmembrane region" description="Helical" evidence="2">
    <location>
        <begin position="558"/>
        <end position="576"/>
    </location>
</feature>
<comment type="caution">
    <text evidence="4">The sequence shown here is derived from an EMBL/GenBank/DDBJ whole genome shotgun (WGS) entry which is preliminary data.</text>
</comment>
<keyword evidence="2" id="KW-0472">Membrane</keyword>
<proteinExistence type="predicted"/>
<keyword evidence="2" id="KW-0812">Transmembrane</keyword>
<evidence type="ECO:0000313" key="4">
    <source>
        <dbReference type="EMBL" id="MBB5207783.1"/>
    </source>
</evidence>
<organism evidence="4 5">
    <name type="scientific">Chiayiivirga flava</name>
    <dbReference type="NCBI Taxonomy" id="659595"/>
    <lineage>
        <taxon>Bacteria</taxon>
        <taxon>Pseudomonadati</taxon>
        <taxon>Pseudomonadota</taxon>
        <taxon>Gammaproteobacteria</taxon>
        <taxon>Lysobacterales</taxon>
        <taxon>Lysobacteraceae</taxon>
        <taxon>Chiayiivirga</taxon>
    </lineage>
</organism>
<keyword evidence="5" id="KW-1185">Reference proteome</keyword>
<keyword evidence="2" id="KW-1133">Transmembrane helix</keyword>
<evidence type="ECO:0000256" key="3">
    <source>
        <dbReference type="SAM" id="SignalP"/>
    </source>
</evidence>
<feature type="transmembrane region" description="Helical" evidence="2">
    <location>
        <begin position="494"/>
        <end position="521"/>
    </location>
</feature>
<keyword evidence="3" id="KW-0732">Signal</keyword>
<feature type="transmembrane region" description="Helical" evidence="2">
    <location>
        <begin position="1243"/>
        <end position="1268"/>
    </location>
</feature>
<accession>A0A7W8D7P1</accession>
<feature type="transmembrane region" description="Helical" evidence="2">
    <location>
        <begin position="1348"/>
        <end position="1369"/>
    </location>
</feature>
<sequence length="1414" mass="150811">MGTGSAQRGGWVAWVAGVCLLALQAGSALAAPVPPVLEPWREWVLHGQAEALCTPFESATRCAWPGELALDVDADGARFTQTWTLQAPQRVPLPGSGEWRPIEVTANGAPVPVLNDGGPWVLLPAGTHRLAGRFAWARRPATLPVPGAIALVSLRVDGVTVAAPERNSEDALVLGAAGAGESDALQIETYRLLADGVPQMLATLVRVSVSGKPREQVLAPLLPAGFVPVLLDGELPARIDGDGSVRVQLRAGQWELLLVARAATPMTEFRLPAIAADGVLPTQEIWQFRDDPLFRLAQFGGVPGIDPTQADTPDWSAPGFEIELLDQHLFDGSDTLPGYVLDADSVATLDVKLRGLPSERPARLSLQRELWLDFDGGGYLAQDTIHGQLGSEQRLDMAAPWSLERATRDGTSPLLVTRGASPELSGVEMRDPAVSLDTGARAPRGGSLPANGWTQPFDSASTVLHLPPGYRLLGATGADRAGGSWWDAWSLLDIFLLSLFALMAFRLGGVALGAGLVAWVLLAWHEPLAPRVSLLCAVALSLLLRHLPPGRLARVTGIVRNVILVLAALLVLPFAAQQLRLSLHPQLERDSTARGYSTPLVADWGGQPQMAMEMAPAAPPPPPAPVMADDGNTLDRVEVTGSRIQRVDTEVSGTRVKTVDLFRYPADTIAQAGSARPGWDWHNHALQWNGPLAVGTELGLVVSPPWLTRTWRVLAVLLLAFIVWRIARPVQPVPSGAASTRRMRRPAAAAGLVLACGLGALPADRAAAQAPMAPIPGPDLLAELRTRLLTPEVACQPHCSALGTVTAIAGDGTLVLQLDAHTQAATAWPLPRPDASVQLVGVRVDGVDAAVARDGSGDWIALDRGVHRVEASYRADGERWRITFPLPPATLDVRADGFEIAGVDEGRLIGDTLDLVPPRRTASDTAVGGEGTNDAATDSVPVFVRVRRAVTIDQQWQTHTTIQRVAPQRSGITLAIALLPGEQIYATFPEGATPPVRNGHAIVSLPAGETQFTWSSRLVPSETLTLTASDGRLYAEEWVLSVAPLLHVDTEGLPQSGEDAPSGSQRFLPLPGETLTARVTRPVAVDGASVAIEDVSLDVEIGQEARSSSLTFTLRATRAGQHMLQLPADAELLGFAIDGAEQPLLLDAGRLTLPLRTAPQRVSIRWRDAVPSSARVSTPDVALGASAANIALHLQLPQDRWLLFTSGPRVGPAVLFWSGLAAMLLVAFVLARIGGTPLRLHDWLLLGLGFSALSWWPAMLVAAWLFVIGWRARHPEWMARRRIAMLLQVALIGATGVALLCLLLAIPYGLLSQPDMHVTGNQSWGNALRWFADRSADGVLPVASAVTLPLWCYKTAILVWSLWLASALLRWLRWTWASLNAGGFWPAKAVPDAAPATPATTASTNTREAPPPDE</sequence>
<gene>
    <name evidence="4" type="ORF">HNQ52_001312</name>
</gene>
<dbReference type="RefSeq" id="WP_183960313.1">
    <property type="nucleotide sequence ID" value="NZ_JACHHP010000002.1"/>
</dbReference>
<evidence type="ECO:0000313" key="5">
    <source>
        <dbReference type="Proteomes" id="UP000521199"/>
    </source>
</evidence>
<reference evidence="4 5" key="1">
    <citation type="submission" date="2020-08" db="EMBL/GenBank/DDBJ databases">
        <title>Genomic Encyclopedia of Type Strains, Phase IV (KMG-IV): sequencing the most valuable type-strain genomes for metagenomic binning, comparative biology and taxonomic classification.</title>
        <authorList>
            <person name="Goeker M."/>
        </authorList>
    </citation>
    <scope>NUCLEOTIDE SEQUENCE [LARGE SCALE GENOMIC DNA]</scope>
    <source>
        <strain evidence="4 5">DSM 24163</strain>
    </source>
</reference>
<feature type="compositionally biased region" description="Low complexity" evidence="1">
    <location>
        <begin position="1392"/>
        <end position="1404"/>
    </location>
</feature>
<feature type="chain" id="PRO_5030659806" evidence="3">
    <location>
        <begin position="31"/>
        <end position="1414"/>
    </location>
</feature>
<protein>
    <submittedName>
        <fullName evidence="4">Uncharacterized protein</fullName>
    </submittedName>
</protein>
<feature type="signal peptide" evidence="3">
    <location>
        <begin position="1"/>
        <end position="30"/>
    </location>
</feature>
<evidence type="ECO:0000256" key="2">
    <source>
        <dbReference type="SAM" id="Phobius"/>
    </source>
</evidence>